<accession>A0A9K3KEL5</accession>
<evidence type="ECO:0000256" key="3">
    <source>
        <dbReference type="SAM" id="SignalP"/>
    </source>
</evidence>
<feature type="region of interest" description="Disordered" evidence="1">
    <location>
        <begin position="166"/>
        <end position="196"/>
    </location>
</feature>
<comment type="caution">
    <text evidence="4">The sequence shown here is derived from an EMBL/GenBank/DDBJ whole genome shotgun (WGS) entry which is preliminary data.</text>
</comment>
<evidence type="ECO:0000313" key="5">
    <source>
        <dbReference type="Proteomes" id="UP000693970"/>
    </source>
</evidence>
<sequence length="196" mass="20997">MQLFVATIVTLLIAAPSVVLGFVVPPGRVESSSSSSSLQVFDPISVPSADLWNTAQSLWVATIDADIDKIPENEFATVFAGGIVVMLGGVISALIVGAILEKGDLYATLAAESYIQSEDDAEFWKNLSEEEKKKAQILLSKIKEGKEMGIQDESQLKEAVMSAINEEQATNPAVPNPTKEEEATKASNDIFSDYGD</sequence>
<keyword evidence="3" id="KW-0732">Signal</keyword>
<keyword evidence="2" id="KW-0472">Membrane</keyword>
<evidence type="ECO:0000256" key="2">
    <source>
        <dbReference type="SAM" id="Phobius"/>
    </source>
</evidence>
<feature type="chain" id="PRO_5039936255" evidence="3">
    <location>
        <begin position="22"/>
        <end position="196"/>
    </location>
</feature>
<dbReference type="AlphaFoldDB" id="A0A9K3KEL5"/>
<dbReference type="OrthoDB" id="46929at2759"/>
<gene>
    <name evidence="4" type="ORF">IV203_007337</name>
</gene>
<name>A0A9K3KEL5_9STRA</name>
<reference evidence="4" key="2">
    <citation type="submission" date="2021-04" db="EMBL/GenBank/DDBJ databases">
        <authorList>
            <person name="Podell S."/>
        </authorList>
    </citation>
    <scope>NUCLEOTIDE SEQUENCE</scope>
    <source>
        <strain evidence="4">Hildebrandi</strain>
    </source>
</reference>
<proteinExistence type="predicted"/>
<dbReference type="EMBL" id="JAGRRH010000025">
    <property type="protein sequence ID" value="KAG7342245.1"/>
    <property type="molecule type" value="Genomic_DNA"/>
</dbReference>
<keyword evidence="2" id="KW-0812">Transmembrane</keyword>
<organism evidence="4 5">
    <name type="scientific">Nitzschia inconspicua</name>
    <dbReference type="NCBI Taxonomy" id="303405"/>
    <lineage>
        <taxon>Eukaryota</taxon>
        <taxon>Sar</taxon>
        <taxon>Stramenopiles</taxon>
        <taxon>Ochrophyta</taxon>
        <taxon>Bacillariophyta</taxon>
        <taxon>Bacillariophyceae</taxon>
        <taxon>Bacillariophycidae</taxon>
        <taxon>Bacillariales</taxon>
        <taxon>Bacillariaceae</taxon>
        <taxon>Nitzschia</taxon>
    </lineage>
</organism>
<evidence type="ECO:0000256" key="1">
    <source>
        <dbReference type="SAM" id="MobiDB-lite"/>
    </source>
</evidence>
<keyword evidence="5" id="KW-1185">Reference proteome</keyword>
<reference evidence="4" key="1">
    <citation type="journal article" date="2021" name="Sci. Rep.">
        <title>Diploid genomic architecture of Nitzschia inconspicua, an elite biomass production diatom.</title>
        <authorList>
            <person name="Oliver A."/>
            <person name="Podell S."/>
            <person name="Pinowska A."/>
            <person name="Traller J.C."/>
            <person name="Smith S.R."/>
            <person name="McClure R."/>
            <person name="Beliaev A."/>
            <person name="Bohutskyi P."/>
            <person name="Hill E.A."/>
            <person name="Rabines A."/>
            <person name="Zheng H."/>
            <person name="Allen L.Z."/>
            <person name="Kuo A."/>
            <person name="Grigoriev I.V."/>
            <person name="Allen A.E."/>
            <person name="Hazlebeck D."/>
            <person name="Allen E.E."/>
        </authorList>
    </citation>
    <scope>NUCLEOTIDE SEQUENCE</scope>
    <source>
        <strain evidence="4">Hildebrandi</strain>
    </source>
</reference>
<evidence type="ECO:0000313" key="4">
    <source>
        <dbReference type="EMBL" id="KAG7342245.1"/>
    </source>
</evidence>
<feature type="signal peptide" evidence="3">
    <location>
        <begin position="1"/>
        <end position="21"/>
    </location>
</feature>
<keyword evidence="2" id="KW-1133">Transmembrane helix</keyword>
<dbReference type="Proteomes" id="UP000693970">
    <property type="component" value="Unassembled WGS sequence"/>
</dbReference>
<protein>
    <submittedName>
        <fullName evidence="4">Uncharacterized protein</fullName>
    </submittedName>
</protein>
<feature type="transmembrane region" description="Helical" evidence="2">
    <location>
        <begin position="78"/>
        <end position="100"/>
    </location>
</feature>